<feature type="compositionally biased region" description="Basic and acidic residues" evidence="1">
    <location>
        <begin position="1"/>
        <end position="17"/>
    </location>
</feature>
<accession>A0A081CB22</accession>
<organism evidence="2">
    <name type="scientific">Vecturithrix granuli</name>
    <dbReference type="NCBI Taxonomy" id="1499967"/>
    <lineage>
        <taxon>Bacteria</taxon>
        <taxon>Candidatus Moduliflexota</taxon>
        <taxon>Candidatus Vecturitrichia</taxon>
        <taxon>Candidatus Vecturitrichales</taxon>
        <taxon>Candidatus Vecturitrichaceae</taxon>
        <taxon>Candidatus Vecturithrix</taxon>
    </lineage>
</organism>
<keyword evidence="3" id="KW-1185">Reference proteome</keyword>
<feature type="region of interest" description="Disordered" evidence="1">
    <location>
        <begin position="1"/>
        <end position="25"/>
    </location>
</feature>
<name>A0A081CB22_VECG1</name>
<sequence length="91" mass="10662">MIDEKMLPKPRPVEPRSKLRNVSTQSQKKRILRGLSDDTLLKFLIDAAQDANDPRITRYPNEDKDIQEILFEILTRMDAARVLALREQEEE</sequence>
<evidence type="ECO:0000313" key="3">
    <source>
        <dbReference type="Proteomes" id="UP000030661"/>
    </source>
</evidence>
<dbReference type="Proteomes" id="UP000030661">
    <property type="component" value="Unassembled WGS sequence"/>
</dbReference>
<protein>
    <submittedName>
        <fullName evidence="2">Uncharacterized protein</fullName>
    </submittedName>
</protein>
<proteinExistence type="predicted"/>
<dbReference type="STRING" id="1499967.U27_02610"/>
<reference evidence="2" key="1">
    <citation type="journal article" date="2015" name="PeerJ">
        <title>First genomic representation of candidate bacterial phylum KSB3 points to enhanced environmental sensing as a trigger of wastewater bulking.</title>
        <authorList>
            <person name="Sekiguchi Y."/>
            <person name="Ohashi A."/>
            <person name="Parks D.H."/>
            <person name="Yamauchi T."/>
            <person name="Tyson G.W."/>
            <person name="Hugenholtz P."/>
        </authorList>
    </citation>
    <scope>NUCLEOTIDE SEQUENCE [LARGE SCALE GENOMIC DNA]</scope>
</reference>
<gene>
    <name evidence="2" type="ORF">U27_02610</name>
</gene>
<evidence type="ECO:0000313" key="2">
    <source>
        <dbReference type="EMBL" id="GAK61777.1"/>
    </source>
</evidence>
<dbReference type="EMBL" id="DF820483">
    <property type="protein sequence ID" value="GAK61777.1"/>
    <property type="molecule type" value="Genomic_DNA"/>
</dbReference>
<dbReference type="AlphaFoldDB" id="A0A081CB22"/>
<evidence type="ECO:0000256" key="1">
    <source>
        <dbReference type="SAM" id="MobiDB-lite"/>
    </source>
</evidence>
<dbReference type="HOGENOM" id="CLU_2420986_0_0_0"/>